<dbReference type="Gene3D" id="3.40.50.720">
    <property type="entry name" value="NAD(P)-binding Rossmann-like Domain"/>
    <property type="match status" value="1"/>
</dbReference>
<dbReference type="EC" id="2.7.8.-" evidence="10"/>
<keyword evidence="4 8" id="KW-0812">Transmembrane</keyword>
<dbReference type="PANTHER" id="PTHR30576:SF10">
    <property type="entry name" value="SLL5057 PROTEIN"/>
    <property type="match status" value="1"/>
</dbReference>
<dbReference type="PANTHER" id="PTHR30576">
    <property type="entry name" value="COLANIC BIOSYNTHESIS UDP-GLUCOSE LIPID CARRIER TRANSFERASE"/>
    <property type="match status" value="1"/>
</dbReference>
<comment type="similarity">
    <text evidence="2">Belongs to the bacterial sugar transferase family.</text>
</comment>
<dbReference type="Pfam" id="PF02397">
    <property type="entry name" value="Bac_transf"/>
    <property type="match status" value="1"/>
</dbReference>
<protein>
    <submittedName>
        <fullName evidence="10">Sugar transferase</fullName>
        <ecNumber evidence="10">2.7.8.-</ecNumber>
    </submittedName>
</protein>
<evidence type="ECO:0000256" key="3">
    <source>
        <dbReference type="ARBA" id="ARBA00022679"/>
    </source>
</evidence>
<feature type="transmembrane region" description="Helical" evidence="8">
    <location>
        <begin position="130"/>
        <end position="147"/>
    </location>
</feature>
<dbReference type="InterPro" id="IPR003362">
    <property type="entry name" value="Bact_transf"/>
</dbReference>
<dbReference type="RefSeq" id="WP_316000645.1">
    <property type="nucleotide sequence ID" value="NZ_JAWDIU010000001.1"/>
</dbReference>
<feature type="transmembrane region" description="Helical" evidence="8">
    <location>
        <begin position="89"/>
        <end position="109"/>
    </location>
</feature>
<feature type="transmembrane region" description="Helical" evidence="8">
    <location>
        <begin position="324"/>
        <end position="345"/>
    </location>
</feature>
<proteinExistence type="inferred from homology"/>
<name>A0ABU3RS94_9MICO</name>
<evidence type="ECO:0000256" key="1">
    <source>
        <dbReference type="ARBA" id="ARBA00004141"/>
    </source>
</evidence>
<evidence type="ECO:0000313" key="11">
    <source>
        <dbReference type="Proteomes" id="UP001256673"/>
    </source>
</evidence>
<evidence type="ECO:0000256" key="7">
    <source>
        <dbReference type="SAM" id="MobiDB-lite"/>
    </source>
</evidence>
<dbReference type="EMBL" id="JAWDIU010000001">
    <property type="protein sequence ID" value="MDU0325764.1"/>
    <property type="molecule type" value="Genomic_DNA"/>
</dbReference>
<gene>
    <name evidence="10" type="ORF">RWH43_03230</name>
</gene>
<dbReference type="GO" id="GO:0016740">
    <property type="term" value="F:transferase activity"/>
    <property type="evidence" value="ECO:0007669"/>
    <property type="project" value="UniProtKB-KW"/>
</dbReference>
<evidence type="ECO:0000256" key="5">
    <source>
        <dbReference type="ARBA" id="ARBA00022989"/>
    </source>
</evidence>
<keyword evidence="11" id="KW-1185">Reference proteome</keyword>
<feature type="domain" description="Bacterial sugar transferase" evidence="9">
    <location>
        <begin position="319"/>
        <end position="507"/>
    </location>
</feature>
<feature type="transmembrane region" description="Helical" evidence="8">
    <location>
        <begin position="153"/>
        <end position="172"/>
    </location>
</feature>
<evidence type="ECO:0000259" key="9">
    <source>
        <dbReference type="Pfam" id="PF02397"/>
    </source>
</evidence>
<evidence type="ECO:0000256" key="6">
    <source>
        <dbReference type="ARBA" id="ARBA00023136"/>
    </source>
</evidence>
<comment type="subcellular location">
    <subcellularLocation>
        <location evidence="1">Membrane</location>
        <topology evidence="1">Multi-pass membrane protein</topology>
    </subcellularLocation>
</comment>
<dbReference type="NCBIfam" id="TIGR03025">
    <property type="entry name" value="EPS_sugtrans"/>
    <property type="match status" value="1"/>
</dbReference>
<evidence type="ECO:0000256" key="2">
    <source>
        <dbReference type="ARBA" id="ARBA00006464"/>
    </source>
</evidence>
<evidence type="ECO:0000313" key="10">
    <source>
        <dbReference type="EMBL" id="MDU0325764.1"/>
    </source>
</evidence>
<accession>A0ABU3RS94</accession>
<organism evidence="10 11">
    <name type="scientific">Microbacterium algihabitans</name>
    <dbReference type="NCBI Taxonomy" id="3075992"/>
    <lineage>
        <taxon>Bacteria</taxon>
        <taxon>Bacillati</taxon>
        <taxon>Actinomycetota</taxon>
        <taxon>Actinomycetes</taxon>
        <taxon>Micrococcales</taxon>
        <taxon>Microbacteriaceae</taxon>
        <taxon>Microbacterium</taxon>
    </lineage>
</organism>
<feature type="transmembrane region" description="Helical" evidence="8">
    <location>
        <begin position="54"/>
        <end position="74"/>
    </location>
</feature>
<feature type="region of interest" description="Disordered" evidence="7">
    <location>
        <begin position="1"/>
        <end position="41"/>
    </location>
</feature>
<keyword evidence="5 8" id="KW-1133">Transmembrane helix</keyword>
<dbReference type="Proteomes" id="UP001256673">
    <property type="component" value="Unassembled WGS sequence"/>
</dbReference>
<evidence type="ECO:0000256" key="4">
    <source>
        <dbReference type="ARBA" id="ARBA00022692"/>
    </source>
</evidence>
<reference evidence="10 11" key="1">
    <citation type="submission" date="2023-09" db="EMBL/GenBank/DDBJ databases">
        <title>Microbacterium fusihabitans sp. nov., Microbacterium phycihabitans sp. nov., and Microbacterium cervinum sp. nov., isolated from dried seaweeds of beach.</title>
        <authorList>
            <person name="Lee S.D."/>
        </authorList>
    </citation>
    <scope>NUCLEOTIDE SEQUENCE [LARGE SCALE GENOMIC DNA]</scope>
    <source>
        <strain evidence="10 11">KSW2-21</strain>
    </source>
</reference>
<keyword evidence="6 8" id="KW-0472">Membrane</keyword>
<sequence>MTRHTAPATQHRDPSSAVPGAGVDDAQNPAPGAGEHRPSGKRVARWPERYASRLFYSDALVIALSFSIYALLALPELSLPVAWDGGPRISYALALFVLGIIWLICLDVVDSRDRHTVSEGFAEYQRIVRASLLAFGLALVIAFFLRIDLARSLFVLALPIGAVLLIVSRSLWRRWLHRRQLQGKDVHRAVVIGERAKVGHVIRSIQRASRAGYHIVGAVTERGTRAEIESVPVLGSYAEAEQTVDSVKADTVIVAGADDLDPQAMRELGWAMADRDVAWIVAPALTDVAGPRIHARPVAGLPLVHVSFPKLEGINRMAKRSFDIVGSALLLLLLSPVMIVVALAVKLTSTGPLFYSQERIGRRGRPFGMLKFRSMVANADDQLAGLLDQQGTTDKPLFKVVNDPRVTRVGRILRRYSLDELPQLINVLLGDMSLVGPRPQRQAEVELYDDAAHRRLLVKPGMSGLWQVSGRSTLSWEDSLRLDLYYVENWSFTQDIVILLRTFRAVVAPGETAH</sequence>
<dbReference type="InterPro" id="IPR017475">
    <property type="entry name" value="EPS_sugar_tfrase"/>
</dbReference>
<keyword evidence="3 10" id="KW-0808">Transferase</keyword>
<dbReference type="Pfam" id="PF13727">
    <property type="entry name" value="CoA_binding_3"/>
    <property type="match status" value="1"/>
</dbReference>
<comment type="caution">
    <text evidence="10">The sequence shown here is derived from an EMBL/GenBank/DDBJ whole genome shotgun (WGS) entry which is preliminary data.</text>
</comment>
<evidence type="ECO:0000256" key="8">
    <source>
        <dbReference type="SAM" id="Phobius"/>
    </source>
</evidence>